<dbReference type="SMART" id="SM00404">
    <property type="entry name" value="PTPc_motif"/>
    <property type="match status" value="1"/>
</dbReference>
<dbReference type="GO" id="GO:0004725">
    <property type="term" value="F:protein tyrosine phosphatase activity"/>
    <property type="evidence" value="ECO:0007669"/>
    <property type="project" value="InterPro"/>
</dbReference>
<feature type="domain" description="Tyrosine-protein phosphatase" evidence="1">
    <location>
        <begin position="108"/>
        <end position="335"/>
    </location>
</feature>
<name>A0A9P1IN94_9PELO</name>
<dbReference type="SMART" id="SM00194">
    <property type="entry name" value="PTPc"/>
    <property type="match status" value="1"/>
</dbReference>
<feature type="domain" description="Tyrosine specific protein phosphatases" evidence="2">
    <location>
        <begin position="254"/>
        <end position="326"/>
    </location>
</feature>
<dbReference type="Pfam" id="PF00102">
    <property type="entry name" value="Y_phosphatase"/>
    <property type="match status" value="1"/>
</dbReference>
<protein>
    <recommendedName>
        <fullName evidence="5">Tyrosine-protein phosphatase domain-containing protein</fullName>
    </recommendedName>
</protein>
<proteinExistence type="predicted"/>
<dbReference type="PROSITE" id="PS50055">
    <property type="entry name" value="TYR_PHOSPHATASE_PTP"/>
    <property type="match status" value="1"/>
</dbReference>
<accession>A0A9P1IN94</accession>
<gene>
    <name evidence="3" type="ORF">CAMP_LOCUS10768</name>
</gene>
<sequence>MAYPKKSVLALSPEKNVNISPVKLKPKLSNEKDAKKQSNEKINIDRTTLKIDWQKGINDSIDKKMKEFVEKVYKIESEKRLGPHFLANLINIPNRDQKFTNFLAFPGKNRNPDVFCLETTRVKLKNSSSERDYIHANYISIENSKKAYIVTQHPMTNTIEDFWSMVVNEHVEVIVSLTNLVGPDFPQFYPKSKYAFVEFGNYQVICKSVIQGSLKYGPLLYNLEIVRNGCSHGANVQLMKYSHWAKNLVPVRTKVVLSILKQINKTKFFGPVLVQCETGINQSAALIYCDAMISLLLDNKSVDIDTVFQNIRKQRASMLSQRIHFIYSIYVVLDFIRMRFKNNKTMPEVVKIIENIEKPIIQEFSKYLSVETNDMRTVSPTSTELLF</sequence>
<reference evidence="3" key="1">
    <citation type="submission" date="2022-11" db="EMBL/GenBank/DDBJ databases">
        <authorList>
            <person name="Kikuchi T."/>
        </authorList>
    </citation>
    <scope>NUCLEOTIDE SEQUENCE</scope>
    <source>
        <strain evidence="3">PS1010</strain>
    </source>
</reference>
<dbReference type="InterPro" id="IPR003595">
    <property type="entry name" value="Tyr_Pase_cat"/>
</dbReference>
<dbReference type="InterPro" id="IPR000242">
    <property type="entry name" value="PTP_cat"/>
</dbReference>
<dbReference type="Proteomes" id="UP001152747">
    <property type="component" value="Unassembled WGS sequence"/>
</dbReference>
<comment type="caution">
    <text evidence="3">The sequence shown here is derived from an EMBL/GenBank/DDBJ whole genome shotgun (WGS) entry which is preliminary data.</text>
</comment>
<evidence type="ECO:0000313" key="3">
    <source>
        <dbReference type="EMBL" id="CAI5448131.1"/>
    </source>
</evidence>
<dbReference type="CDD" id="cd00047">
    <property type="entry name" value="PTPc"/>
    <property type="match status" value="1"/>
</dbReference>
<evidence type="ECO:0000313" key="4">
    <source>
        <dbReference type="Proteomes" id="UP001152747"/>
    </source>
</evidence>
<evidence type="ECO:0008006" key="5">
    <source>
        <dbReference type="Google" id="ProtNLM"/>
    </source>
</evidence>
<keyword evidence="4" id="KW-1185">Reference proteome</keyword>
<dbReference type="OrthoDB" id="6058203at2759"/>
<dbReference type="Gene3D" id="3.90.190.10">
    <property type="entry name" value="Protein tyrosine phosphatase superfamily"/>
    <property type="match status" value="1"/>
</dbReference>
<evidence type="ECO:0000259" key="2">
    <source>
        <dbReference type="PROSITE" id="PS50056"/>
    </source>
</evidence>
<dbReference type="EMBL" id="CANHGI010000004">
    <property type="protein sequence ID" value="CAI5448131.1"/>
    <property type="molecule type" value="Genomic_DNA"/>
</dbReference>
<dbReference type="AlphaFoldDB" id="A0A9P1IN94"/>
<dbReference type="InterPro" id="IPR000387">
    <property type="entry name" value="Tyr_Pase_dom"/>
</dbReference>
<organism evidence="3 4">
    <name type="scientific">Caenorhabditis angaria</name>
    <dbReference type="NCBI Taxonomy" id="860376"/>
    <lineage>
        <taxon>Eukaryota</taxon>
        <taxon>Metazoa</taxon>
        <taxon>Ecdysozoa</taxon>
        <taxon>Nematoda</taxon>
        <taxon>Chromadorea</taxon>
        <taxon>Rhabditida</taxon>
        <taxon>Rhabditina</taxon>
        <taxon>Rhabditomorpha</taxon>
        <taxon>Rhabditoidea</taxon>
        <taxon>Rhabditidae</taxon>
        <taxon>Peloderinae</taxon>
        <taxon>Caenorhabditis</taxon>
    </lineage>
</organism>
<dbReference type="SUPFAM" id="SSF52799">
    <property type="entry name" value="(Phosphotyrosine protein) phosphatases II"/>
    <property type="match status" value="1"/>
</dbReference>
<dbReference type="InterPro" id="IPR052782">
    <property type="entry name" value="Oocyte-zygote_transition_reg"/>
</dbReference>
<dbReference type="PROSITE" id="PS50056">
    <property type="entry name" value="TYR_PHOSPHATASE_2"/>
    <property type="match status" value="1"/>
</dbReference>
<dbReference type="InterPro" id="IPR029021">
    <property type="entry name" value="Prot-tyrosine_phosphatase-like"/>
</dbReference>
<dbReference type="PANTHER" id="PTHR46163">
    <property type="entry name" value="TYROSINE-PROTEIN PHOSPHATASE-RELATED"/>
    <property type="match status" value="1"/>
</dbReference>
<dbReference type="PRINTS" id="PR00700">
    <property type="entry name" value="PRTYPHPHTASE"/>
</dbReference>
<evidence type="ECO:0000259" key="1">
    <source>
        <dbReference type="PROSITE" id="PS50055"/>
    </source>
</evidence>